<feature type="transmembrane region" description="Helical" evidence="4">
    <location>
        <begin position="91"/>
        <end position="108"/>
    </location>
</feature>
<dbReference type="SUPFAM" id="SSF103473">
    <property type="entry name" value="MFS general substrate transporter"/>
    <property type="match status" value="1"/>
</dbReference>
<keyword evidence="3 4" id="KW-0472">Membrane</keyword>
<reference evidence="6 7" key="1">
    <citation type="submission" date="2016-01" db="EMBL/GenBank/DDBJ databases">
        <title>Complete genome and mega plasmid sequence of Sphingomonas panacis DCY99 elicits systemic resistance in rice to Xanthomonas oryzae.</title>
        <authorList>
            <person name="Kim Y.J."/>
            <person name="Yang D.C."/>
            <person name="Sing P."/>
        </authorList>
    </citation>
    <scope>NUCLEOTIDE SEQUENCE [LARGE SCALE GENOMIC DNA]</scope>
    <source>
        <strain evidence="6 7">DCY99</strain>
    </source>
</reference>
<dbReference type="STRING" id="1560345.AWL63_15675"/>
<feature type="transmembrane region" description="Helical" evidence="4">
    <location>
        <begin position="180"/>
        <end position="201"/>
    </location>
</feature>
<feature type="transmembrane region" description="Helical" evidence="4">
    <location>
        <begin position="114"/>
        <end position="136"/>
    </location>
</feature>
<evidence type="ECO:0000256" key="4">
    <source>
        <dbReference type="SAM" id="Phobius"/>
    </source>
</evidence>
<dbReference type="InterPro" id="IPR011701">
    <property type="entry name" value="MFS"/>
</dbReference>
<accession>A0A1B3ZCM9</accession>
<feature type="transmembrane region" description="Helical" evidence="4">
    <location>
        <begin position="235"/>
        <end position="251"/>
    </location>
</feature>
<dbReference type="EMBL" id="CP014168">
    <property type="protein sequence ID" value="AOH85184.1"/>
    <property type="molecule type" value="Genomic_DNA"/>
</dbReference>
<dbReference type="InterPro" id="IPR050327">
    <property type="entry name" value="Proton-linked_MCT"/>
</dbReference>
<feature type="transmembrane region" description="Helical" evidence="4">
    <location>
        <begin position="322"/>
        <end position="347"/>
    </location>
</feature>
<gene>
    <name evidence="6" type="ORF">AWL63_15675</name>
</gene>
<feature type="transmembrane region" description="Helical" evidence="4">
    <location>
        <begin position="359"/>
        <end position="382"/>
    </location>
</feature>
<keyword evidence="7" id="KW-1185">Reference proteome</keyword>
<dbReference type="PROSITE" id="PS50850">
    <property type="entry name" value="MFS"/>
    <property type="match status" value="1"/>
</dbReference>
<dbReference type="RefSeq" id="WP_069205725.1">
    <property type="nucleotide sequence ID" value="NZ_CP014168.1"/>
</dbReference>
<evidence type="ECO:0000256" key="1">
    <source>
        <dbReference type="ARBA" id="ARBA00022692"/>
    </source>
</evidence>
<sequence>MTSQVLGGHPYSQPRETPRGWLVVLAAMVGVAVGLSPVPFYTIGMFAPELSKAFGWSFAAMMGSIGVQSAVVMVSGPLAGFAVDRWGPRRVAIVSLLLFGLCFMSLALSNGSLLLYYAQWGVMSVLGAGTLSAAWTRVVNGWFDKNRGLALGFASTGTGLTGFLIKPFTAWIITDYGWRAAFVAVGLLPILIGVPIILLLFHERRGLAATVGSNEAAEVEEYGLTLMQALRSRRFWILAAAFFLIAFALTAPTPNLENILKSFHFELAQIGRITASFGLAVIAGRIVGGWMLDRIWAPACAFVILLVPALGSWLLAGDTLSGQAALAAVLCIGFGAGFEFDLLAYLISRYFGQRNYGMIYGCFYTVIAFGGGLGPVVYGYAFDSTGTYGTALLIGVACVLTGSVLLLLLGAYPVFTAADAANPQQS</sequence>
<dbReference type="GO" id="GO:0022857">
    <property type="term" value="F:transmembrane transporter activity"/>
    <property type="evidence" value="ECO:0007669"/>
    <property type="project" value="InterPro"/>
</dbReference>
<evidence type="ECO:0000313" key="6">
    <source>
        <dbReference type="EMBL" id="AOH85184.1"/>
    </source>
</evidence>
<keyword evidence="1 4" id="KW-0812">Transmembrane</keyword>
<dbReference type="OrthoDB" id="9796632at2"/>
<name>A0A1B3ZCM9_9SPHN</name>
<feature type="transmembrane region" description="Helical" evidence="4">
    <location>
        <begin position="53"/>
        <end position="79"/>
    </location>
</feature>
<organism evidence="6 7">
    <name type="scientific">Sphingomonas panacis</name>
    <dbReference type="NCBI Taxonomy" id="1560345"/>
    <lineage>
        <taxon>Bacteria</taxon>
        <taxon>Pseudomonadati</taxon>
        <taxon>Pseudomonadota</taxon>
        <taxon>Alphaproteobacteria</taxon>
        <taxon>Sphingomonadales</taxon>
        <taxon>Sphingomonadaceae</taxon>
        <taxon>Sphingomonas</taxon>
    </lineage>
</organism>
<keyword evidence="2 4" id="KW-1133">Transmembrane helix</keyword>
<dbReference type="InterPro" id="IPR020846">
    <property type="entry name" value="MFS_dom"/>
</dbReference>
<dbReference type="PANTHER" id="PTHR11360:SF284">
    <property type="entry name" value="EG:103B4.3 PROTEIN-RELATED"/>
    <property type="match status" value="1"/>
</dbReference>
<evidence type="ECO:0000259" key="5">
    <source>
        <dbReference type="PROSITE" id="PS50850"/>
    </source>
</evidence>
<feature type="transmembrane region" description="Helical" evidence="4">
    <location>
        <begin position="388"/>
        <end position="409"/>
    </location>
</feature>
<dbReference type="Proteomes" id="UP000094256">
    <property type="component" value="Chromosome"/>
</dbReference>
<dbReference type="Pfam" id="PF07690">
    <property type="entry name" value="MFS_1"/>
    <property type="match status" value="1"/>
</dbReference>
<evidence type="ECO:0000256" key="3">
    <source>
        <dbReference type="ARBA" id="ARBA00023136"/>
    </source>
</evidence>
<feature type="transmembrane region" description="Helical" evidence="4">
    <location>
        <begin position="21"/>
        <end position="41"/>
    </location>
</feature>
<dbReference type="KEGG" id="span:AWL63_15675"/>
<proteinExistence type="predicted"/>
<dbReference type="CDD" id="cd17355">
    <property type="entry name" value="MFS_YcxA_like"/>
    <property type="match status" value="1"/>
</dbReference>
<dbReference type="PANTHER" id="PTHR11360">
    <property type="entry name" value="MONOCARBOXYLATE TRANSPORTER"/>
    <property type="match status" value="1"/>
</dbReference>
<feature type="transmembrane region" description="Helical" evidence="4">
    <location>
        <begin position="295"/>
        <end position="316"/>
    </location>
</feature>
<dbReference type="Gene3D" id="1.20.1250.20">
    <property type="entry name" value="MFS general substrate transporter like domains"/>
    <property type="match status" value="2"/>
</dbReference>
<dbReference type="AlphaFoldDB" id="A0A1B3ZCM9"/>
<dbReference type="InterPro" id="IPR036259">
    <property type="entry name" value="MFS_trans_sf"/>
</dbReference>
<evidence type="ECO:0000313" key="7">
    <source>
        <dbReference type="Proteomes" id="UP000094256"/>
    </source>
</evidence>
<feature type="domain" description="Major facilitator superfamily (MFS) profile" evidence="5">
    <location>
        <begin position="22"/>
        <end position="414"/>
    </location>
</feature>
<feature type="transmembrane region" description="Helical" evidence="4">
    <location>
        <begin position="263"/>
        <end position="283"/>
    </location>
</feature>
<evidence type="ECO:0000256" key="2">
    <source>
        <dbReference type="ARBA" id="ARBA00022989"/>
    </source>
</evidence>
<protein>
    <submittedName>
        <fullName evidence="6">MFS transporter</fullName>
    </submittedName>
</protein>
<feature type="transmembrane region" description="Helical" evidence="4">
    <location>
        <begin position="148"/>
        <end position="174"/>
    </location>
</feature>